<dbReference type="AlphaFoldDB" id="A0A381NJ77"/>
<reference evidence="2" key="1">
    <citation type="submission" date="2018-05" db="EMBL/GenBank/DDBJ databases">
        <authorList>
            <person name="Lanie J.A."/>
            <person name="Ng W.-L."/>
            <person name="Kazmierczak K.M."/>
            <person name="Andrzejewski T.M."/>
            <person name="Davidsen T.M."/>
            <person name="Wayne K.J."/>
            <person name="Tettelin H."/>
            <person name="Glass J.I."/>
            <person name="Rusch D."/>
            <person name="Podicherti R."/>
            <person name="Tsui H.-C.T."/>
            <person name="Winkler M.E."/>
        </authorList>
    </citation>
    <scope>NUCLEOTIDE SEQUENCE</scope>
</reference>
<dbReference type="InterPro" id="IPR036868">
    <property type="entry name" value="TusA-like_sf"/>
</dbReference>
<dbReference type="PROSITE" id="PS01148">
    <property type="entry name" value="UPF0033"/>
    <property type="match status" value="1"/>
</dbReference>
<evidence type="ECO:0000259" key="1">
    <source>
        <dbReference type="PROSITE" id="PS01148"/>
    </source>
</evidence>
<dbReference type="NCBIfam" id="NF001423">
    <property type="entry name" value="PRK00299.1"/>
    <property type="match status" value="1"/>
</dbReference>
<proteinExistence type="predicted"/>
<dbReference type="PANTHER" id="PTHR33279">
    <property type="entry name" value="SULFUR CARRIER PROTEIN YEDF-RELATED"/>
    <property type="match status" value="1"/>
</dbReference>
<feature type="domain" description="UPF0033" evidence="1">
    <location>
        <begin position="58"/>
        <end position="82"/>
    </location>
</feature>
<dbReference type="PANTHER" id="PTHR33279:SF2">
    <property type="entry name" value="SULFUR CARRIER PROTEIN TUSA"/>
    <property type="match status" value="1"/>
</dbReference>
<dbReference type="EMBL" id="UINC01000399">
    <property type="protein sequence ID" value="SUZ54656.1"/>
    <property type="molecule type" value="Genomic_DNA"/>
</dbReference>
<name>A0A381NJ77_9ZZZZ</name>
<sequence length="126" mass="14425">MANIGPQANDDELVFIDTSPPIQRSRRYAQLLCTDAMACWLSRIQLRSSIVTDIDHEIDTRGLFCPEPLMLVRNKIREMTSGETIRIEATDPSTKRDFTNFCRFLGHQLVQCSENGDIFEYVIKKG</sequence>
<protein>
    <recommendedName>
        <fullName evidence="1">UPF0033 domain-containing protein</fullName>
    </recommendedName>
</protein>
<evidence type="ECO:0000313" key="2">
    <source>
        <dbReference type="EMBL" id="SUZ54656.1"/>
    </source>
</evidence>
<dbReference type="Pfam" id="PF01206">
    <property type="entry name" value="TusA"/>
    <property type="match status" value="1"/>
</dbReference>
<dbReference type="InterPro" id="IPR001455">
    <property type="entry name" value="TusA-like"/>
</dbReference>
<dbReference type="Gene3D" id="3.30.110.40">
    <property type="entry name" value="TusA-like domain"/>
    <property type="match status" value="1"/>
</dbReference>
<organism evidence="2">
    <name type="scientific">marine metagenome</name>
    <dbReference type="NCBI Taxonomy" id="408172"/>
    <lineage>
        <taxon>unclassified sequences</taxon>
        <taxon>metagenomes</taxon>
        <taxon>ecological metagenomes</taxon>
    </lineage>
</organism>
<dbReference type="SUPFAM" id="SSF64307">
    <property type="entry name" value="SirA-like"/>
    <property type="match status" value="1"/>
</dbReference>
<gene>
    <name evidence="2" type="ORF">METZ01_LOCUS7510</name>
</gene>
<accession>A0A381NJ77</accession>